<proteinExistence type="predicted"/>
<reference evidence="1 2" key="2">
    <citation type="submission" date="2013-02" db="EMBL/GenBank/DDBJ databases">
        <title>The Genome Sequence of Plasmodium falciparum NF135/5.C10.</title>
        <authorList>
            <consortium name="The Broad Institute Genome Sequencing Platform"/>
            <consortium name="The Broad Institute Genome Sequencing Center for Infectious Disease"/>
            <person name="Neafsey D."/>
            <person name="Cheeseman I."/>
            <person name="Volkman S."/>
            <person name="Adams J."/>
            <person name="Walker B."/>
            <person name="Young S.K."/>
            <person name="Zeng Q."/>
            <person name="Gargeya S."/>
            <person name="Fitzgerald M."/>
            <person name="Haas B."/>
            <person name="Abouelleil A."/>
            <person name="Alvarado L."/>
            <person name="Arachchi H.M."/>
            <person name="Berlin A.M."/>
            <person name="Chapman S.B."/>
            <person name="Dewar J."/>
            <person name="Goldberg J."/>
            <person name="Griggs A."/>
            <person name="Gujja S."/>
            <person name="Hansen M."/>
            <person name="Howarth C."/>
            <person name="Imamovic A."/>
            <person name="Larimer J."/>
            <person name="McCowan C."/>
            <person name="Murphy C."/>
            <person name="Neiman D."/>
            <person name="Pearson M."/>
            <person name="Priest M."/>
            <person name="Roberts A."/>
            <person name="Saif S."/>
            <person name="Shea T."/>
            <person name="Sisk P."/>
            <person name="Sykes S."/>
            <person name="Wortman J."/>
            <person name="Nusbaum C."/>
            <person name="Birren B."/>
        </authorList>
    </citation>
    <scope>NUCLEOTIDE SEQUENCE [LARGE SCALE GENOMIC DNA]</scope>
    <source>
        <strain evidence="1 2">NF135/5.C10</strain>
    </source>
</reference>
<dbReference type="EMBL" id="KI926064">
    <property type="protein sequence ID" value="ETW41099.1"/>
    <property type="molecule type" value="Genomic_DNA"/>
</dbReference>
<reference evidence="1 2" key="1">
    <citation type="submission" date="2013-02" db="EMBL/GenBank/DDBJ databases">
        <title>The Genome Annotation of Plasmodium falciparum NF135/5.C10.</title>
        <authorList>
            <consortium name="The Broad Institute Genome Sequencing Platform"/>
            <consortium name="The Broad Institute Genome Sequencing Center for Infectious Disease"/>
            <person name="Neafsey D."/>
            <person name="Hoffman S."/>
            <person name="Volkman S."/>
            <person name="Rosenthal P."/>
            <person name="Walker B."/>
            <person name="Young S.K."/>
            <person name="Zeng Q."/>
            <person name="Gargeya S."/>
            <person name="Fitzgerald M."/>
            <person name="Haas B."/>
            <person name="Abouelleil A."/>
            <person name="Allen A.W."/>
            <person name="Alvarado L."/>
            <person name="Arachchi H.M."/>
            <person name="Berlin A.M."/>
            <person name="Chapman S.B."/>
            <person name="Gainer-Dewar J."/>
            <person name="Goldberg J."/>
            <person name="Griggs A."/>
            <person name="Gujja S."/>
            <person name="Hansen M."/>
            <person name="Howarth C."/>
            <person name="Imamovic A."/>
            <person name="Ireland A."/>
            <person name="Larimer J."/>
            <person name="McCowan C."/>
            <person name="Murphy C."/>
            <person name="Pearson M."/>
            <person name="Poon T.W."/>
            <person name="Priest M."/>
            <person name="Roberts A."/>
            <person name="Saif S."/>
            <person name="Shea T."/>
            <person name="Sisk P."/>
            <person name="Sykes S."/>
            <person name="Wortman J."/>
            <person name="Nusbaum C."/>
            <person name="Birren B."/>
        </authorList>
    </citation>
    <scope>NUCLEOTIDE SEQUENCE [LARGE SCALE GENOMIC DNA]</scope>
    <source>
        <strain evidence="1 2">NF135/5.C10</strain>
    </source>
</reference>
<evidence type="ECO:0000313" key="2">
    <source>
        <dbReference type="Proteomes" id="UP000019114"/>
    </source>
</evidence>
<dbReference type="AlphaFoldDB" id="W4IDI7"/>
<name>W4IDI7_PLAFA</name>
<gene>
    <name evidence="1" type="ORF">PFNF135_04733</name>
</gene>
<dbReference type="Proteomes" id="UP000019114">
    <property type="component" value="Unassembled WGS sequence"/>
</dbReference>
<organism evidence="1 2">
    <name type="scientific">Plasmodium falciparum NF135/5.C10</name>
    <dbReference type="NCBI Taxonomy" id="1036726"/>
    <lineage>
        <taxon>Eukaryota</taxon>
        <taxon>Sar</taxon>
        <taxon>Alveolata</taxon>
        <taxon>Apicomplexa</taxon>
        <taxon>Aconoidasida</taxon>
        <taxon>Haemosporida</taxon>
        <taxon>Plasmodiidae</taxon>
        <taxon>Plasmodium</taxon>
        <taxon>Plasmodium (Laverania)</taxon>
    </lineage>
</organism>
<accession>W4IDI7</accession>
<sequence>MSFYLLFLITCAYKKVMLPIYSKGKHAPSFFGNINEEKIQYISLKKLNVSTHKLYTYYINIEKNSSLINYHYIRDEEKTSFLILKMK</sequence>
<evidence type="ECO:0000313" key="1">
    <source>
        <dbReference type="EMBL" id="ETW41099.1"/>
    </source>
</evidence>
<protein>
    <submittedName>
        <fullName evidence="1">Uncharacterized protein</fullName>
    </submittedName>
</protein>